<keyword evidence="10" id="KW-0732">Signal</keyword>
<keyword evidence="6 8" id="KW-0472">Membrane</keyword>
<reference evidence="13 14" key="1">
    <citation type="submission" date="2016-11" db="EMBL/GenBank/DDBJ databases">
        <title>Sphingorhabdus sp. LPB0140, isolated from marine environment.</title>
        <authorList>
            <person name="Kim E."/>
            <person name="Yi H."/>
        </authorList>
    </citation>
    <scope>NUCLEOTIDE SEQUENCE [LARGE SCALE GENOMIC DNA]</scope>
    <source>
        <strain evidence="13 14">LPB0140</strain>
    </source>
</reference>
<evidence type="ECO:0000259" key="12">
    <source>
        <dbReference type="Pfam" id="PF07715"/>
    </source>
</evidence>
<dbReference type="GO" id="GO:0015344">
    <property type="term" value="F:siderophore uptake transmembrane transporter activity"/>
    <property type="evidence" value="ECO:0007669"/>
    <property type="project" value="TreeGrafter"/>
</dbReference>
<dbReference type="InterPro" id="IPR000531">
    <property type="entry name" value="Beta-barrel_TonB"/>
</dbReference>
<dbReference type="STRING" id="1913578.LPB140_09485"/>
<evidence type="ECO:0000313" key="14">
    <source>
        <dbReference type="Proteomes" id="UP000242561"/>
    </source>
</evidence>
<dbReference type="PANTHER" id="PTHR30069">
    <property type="entry name" value="TONB-DEPENDENT OUTER MEMBRANE RECEPTOR"/>
    <property type="match status" value="1"/>
</dbReference>
<sequence>MTNKNLKILLSASALSSLFIPAVGYAQSIKGDMPPTVEKAQDDFHNNPEIIVTAPYFEDLDFLAGTSALSGSELSVLSRGQIGDVLTKLPGVSATGFSPGASRPVIRGFSGNRVMVLTDGIGNIDASNTSADHAVTIESLTVERIEVLRGPAVLLFGGQAVGGAVNALDKRIPRSVPEETIHLDFTGSYSTAAKEGALGGSADFKLTNKLVAHVDGSYRKSSDLRTGGYVLSPSLREQQFELVQEAIDEGELEEAAEAEELANLRGRIPNSGVETWTAGTGISFIDDGGSLGISFSIYDTNYGVPEAPSGGHDHGGEEPAPVSIGLRQYRTDLRGEVEAGGFIDKIKLRAGYADYQHTEFEGDEVGTLFLSKGIESRLEFIQDKRGIWRGASGVQYQLRDFNAIGEEAFVPKYSSHQFGLFTLQELTFDPIDVEFALRYDHSNISSQAIDFDRNYDAFSAAIGVGYLIGDTKIGVNFSRTQRAPSAEELLSDGPHIATQAYEIGDTGLKTEKSLNAEIYARYNSNNLNLNATLYLHHFNDFIFEDATGAEEDDLPVFQYFQNDARFYGIETQADIKFATIGQADLWAHFVGDYTHAKVNNVGPVPRIPPLRLLGGLEWKQTTFDIKGEVEWNASQKRIATFETPTDSFTFVNLSATLRPFSAQPNISVNLAANNIFDVVGRRAASFTKDFVPLAGRDFRISFISSF</sequence>
<dbReference type="PANTHER" id="PTHR30069:SF40">
    <property type="entry name" value="TONB-DEPENDENT RECEPTOR NMB0964-RELATED"/>
    <property type="match status" value="1"/>
</dbReference>
<dbReference type="PROSITE" id="PS52016">
    <property type="entry name" value="TONB_DEPENDENT_REC_3"/>
    <property type="match status" value="1"/>
</dbReference>
<evidence type="ECO:0000256" key="3">
    <source>
        <dbReference type="ARBA" id="ARBA00022452"/>
    </source>
</evidence>
<proteinExistence type="inferred from homology"/>
<evidence type="ECO:0000256" key="1">
    <source>
        <dbReference type="ARBA" id="ARBA00004571"/>
    </source>
</evidence>
<evidence type="ECO:0000256" key="8">
    <source>
        <dbReference type="PROSITE-ProRule" id="PRU01360"/>
    </source>
</evidence>
<dbReference type="SUPFAM" id="SSF56935">
    <property type="entry name" value="Porins"/>
    <property type="match status" value="1"/>
</dbReference>
<dbReference type="GO" id="GO:0009279">
    <property type="term" value="C:cell outer membrane"/>
    <property type="evidence" value="ECO:0007669"/>
    <property type="project" value="UniProtKB-SubCell"/>
</dbReference>
<keyword evidence="14" id="KW-1185">Reference proteome</keyword>
<evidence type="ECO:0000256" key="2">
    <source>
        <dbReference type="ARBA" id="ARBA00022448"/>
    </source>
</evidence>
<evidence type="ECO:0000256" key="4">
    <source>
        <dbReference type="ARBA" id="ARBA00022692"/>
    </source>
</evidence>
<keyword evidence="13" id="KW-0675">Receptor</keyword>
<evidence type="ECO:0000256" key="10">
    <source>
        <dbReference type="SAM" id="SignalP"/>
    </source>
</evidence>
<dbReference type="OrthoDB" id="9795928at2"/>
<dbReference type="InterPro" id="IPR039426">
    <property type="entry name" value="TonB-dep_rcpt-like"/>
</dbReference>
<dbReference type="Pfam" id="PF00593">
    <property type="entry name" value="TonB_dep_Rec_b-barrel"/>
    <property type="match status" value="1"/>
</dbReference>
<dbReference type="InterPro" id="IPR037066">
    <property type="entry name" value="Plug_dom_sf"/>
</dbReference>
<dbReference type="EMBL" id="CP018154">
    <property type="protein sequence ID" value="APG62984.1"/>
    <property type="molecule type" value="Genomic_DNA"/>
</dbReference>
<keyword evidence="5 9" id="KW-0798">TonB box</keyword>
<gene>
    <name evidence="13" type="ORF">LPB140_09485</name>
</gene>
<evidence type="ECO:0000256" key="6">
    <source>
        <dbReference type="ARBA" id="ARBA00023136"/>
    </source>
</evidence>
<dbReference type="Gene3D" id="2.40.170.20">
    <property type="entry name" value="TonB-dependent receptor, beta-barrel domain"/>
    <property type="match status" value="1"/>
</dbReference>
<evidence type="ECO:0000256" key="5">
    <source>
        <dbReference type="ARBA" id="ARBA00023077"/>
    </source>
</evidence>
<protein>
    <submittedName>
        <fullName evidence="13">TonB-dependent receptor</fullName>
    </submittedName>
</protein>
<keyword evidence="4 8" id="KW-0812">Transmembrane</keyword>
<dbReference type="InterPro" id="IPR012910">
    <property type="entry name" value="Plug_dom"/>
</dbReference>
<dbReference type="Pfam" id="PF07715">
    <property type="entry name" value="Plug"/>
    <property type="match status" value="1"/>
</dbReference>
<feature type="domain" description="TonB-dependent receptor plug" evidence="12">
    <location>
        <begin position="66"/>
        <end position="164"/>
    </location>
</feature>
<feature type="chain" id="PRO_5012114574" evidence="10">
    <location>
        <begin position="27"/>
        <end position="706"/>
    </location>
</feature>
<keyword evidence="7 8" id="KW-0998">Cell outer membrane</keyword>
<organism evidence="13 14">
    <name type="scientific">Sphingorhabdus lutea</name>
    <dbReference type="NCBI Taxonomy" id="1913578"/>
    <lineage>
        <taxon>Bacteria</taxon>
        <taxon>Pseudomonadati</taxon>
        <taxon>Pseudomonadota</taxon>
        <taxon>Alphaproteobacteria</taxon>
        <taxon>Sphingomonadales</taxon>
        <taxon>Sphingomonadaceae</taxon>
        <taxon>Sphingorhabdus</taxon>
    </lineage>
</organism>
<evidence type="ECO:0000256" key="7">
    <source>
        <dbReference type="ARBA" id="ARBA00023237"/>
    </source>
</evidence>
<dbReference type="KEGG" id="sphl:LPB140_09485"/>
<dbReference type="GO" id="GO:0044718">
    <property type="term" value="P:siderophore transmembrane transport"/>
    <property type="evidence" value="ECO:0007669"/>
    <property type="project" value="TreeGrafter"/>
</dbReference>
<name>A0A1L3JCX8_9SPHN</name>
<feature type="domain" description="TonB-dependent receptor-like beta-barrel" evidence="11">
    <location>
        <begin position="326"/>
        <end position="675"/>
    </location>
</feature>
<dbReference type="AlphaFoldDB" id="A0A1L3JCX8"/>
<evidence type="ECO:0000313" key="13">
    <source>
        <dbReference type="EMBL" id="APG62984.1"/>
    </source>
</evidence>
<dbReference type="Proteomes" id="UP000242561">
    <property type="component" value="Chromosome"/>
</dbReference>
<accession>A0A1L3JCX8</accession>
<comment type="subcellular location">
    <subcellularLocation>
        <location evidence="1 8">Cell outer membrane</location>
        <topology evidence="1 8">Multi-pass membrane protein</topology>
    </subcellularLocation>
</comment>
<keyword evidence="2 8" id="KW-0813">Transport</keyword>
<evidence type="ECO:0000259" key="11">
    <source>
        <dbReference type="Pfam" id="PF00593"/>
    </source>
</evidence>
<keyword evidence="3 8" id="KW-1134">Transmembrane beta strand</keyword>
<dbReference type="InterPro" id="IPR036942">
    <property type="entry name" value="Beta-barrel_TonB_sf"/>
</dbReference>
<evidence type="ECO:0000256" key="9">
    <source>
        <dbReference type="RuleBase" id="RU003357"/>
    </source>
</evidence>
<dbReference type="RefSeq" id="WP_072559636.1">
    <property type="nucleotide sequence ID" value="NZ_CP018154.1"/>
</dbReference>
<feature type="signal peptide" evidence="10">
    <location>
        <begin position="1"/>
        <end position="26"/>
    </location>
</feature>
<comment type="similarity">
    <text evidence="8 9">Belongs to the TonB-dependent receptor family.</text>
</comment>
<dbReference type="Gene3D" id="2.170.130.10">
    <property type="entry name" value="TonB-dependent receptor, plug domain"/>
    <property type="match status" value="1"/>
</dbReference>